<accession>A0ACC0MUT9</accession>
<protein>
    <submittedName>
        <fullName evidence="1">Uncharacterized protein</fullName>
    </submittedName>
</protein>
<name>A0ACC0MUT9_RHOML</name>
<dbReference type="Proteomes" id="UP001062846">
    <property type="component" value="Chromosome 8"/>
</dbReference>
<comment type="caution">
    <text evidence="1">The sequence shown here is derived from an EMBL/GenBank/DDBJ whole genome shotgun (WGS) entry which is preliminary data.</text>
</comment>
<sequence length="267" mass="29338">MAAGEERSSDFYAVLGLEKECSTAELRNAYKKLAMRWHPDRCTASGNAKYMEEAKKKFQGIQHAYSVLSDTNKRFLYDVGVYDSDDDQNGMGDFLNEMVDIMCQDECNENGEESFEELQELYEELFQSDNEAFGSTSPIVNPSSCSSSSYASCDKSSDASNKRNSSEMYSGRAKNDSGFNAHFEGFCFGVSAPSLPLSHPDVCACTHLEDVLPPCRQAEENPKKRGKAAAAGGIPMGGAVTRQHGRKQKVSSGHDVSSDDYYSSIYA</sequence>
<proteinExistence type="predicted"/>
<organism evidence="1 2">
    <name type="scientific">Rhododendron molle</name>
    <name type="common">Chinese azalea</name>
    <name type="synonym">Azalea mollis</name>
    <dbReference type="NCBI Taxonomy" id="49168"/>
    <lineage>
        <taxon>Eukaryota</taxon>
        <taxon>Viridiplantae</taxon>
        <taxon>Streptophyta</taxon>
        <taxon>Embryophyta</taxon>
        <taxon>Tracheophyta</taxon>
        <taxon>Spermatophyta</taxon>
        <taxon>Magnoliopsida</taxon>
        <taxon>eudicotyledons</taxon>
        <taxon>Gunneridae</taxon>
        <taxon>Pentapetalae</taxon>
        <taxon>asterids</taxon>
        <taxon>Ericales</taxon>
        <taxon>Ericaceae</taxon>
        <taxon>Ericoideae</taxon>
        <taxon>Rhodoreae</taxon>
        <taxon>Rhododendron</taxon>
    </lineage>
</organism>
<reference evidence="1" key="1">
    <citation type="submission" date="2022-02" db="EMBL/GenBank/DDBJ databases">
        <title>Plant Genome Project.</title>
        <authorList>
            <person name="Zhang R.-G."/>
        </authorList>
    </citation>
    <scope>NUCLEOTIDE SEQUENCE</scope>
    <source>
        <strain evidence="1">AT1</strain>
    </source>
</reference>
<dbReference type="EMBL" id="CM046395">
    <property type="protein sequence ID" value="KAI8544745.1"/>
    <property type="molecule type" value="Genomic_DNA"/>
</dbReference>
<keyword evidence="2" id="KW-1185">Reference proteome</keyword>
<gene>
    <name evidence="1" type="ORF">RHMOL_Rhmol08G0318800</name>
</gene>
<evidence type="ECO:0000313" key="1">
    <source>
        <dbReference type="EMBL" id="KAI8544745.1"/>
    </source>
</evidence>
<evidence type="ECO:0000313" key="2">
    <source>
        <dbReference type="Proteomes" id="UP001062846"/>
    </source>
</evidence>